<organism evidence="3 4">
    <name type="scientific">Vibrio diazotrophicus</name>
    <dbReference type="NCBI Taxonomy" id="685"/>
    <lineage>
        <taxon>Bacteria</taxon>
        <taxon>Pseudomonadati</taxon>
        <taxon>Pseudomonadota</taxon>
        <taxon>Gammaproteobacteria</taxon>
        <taxon>Vibrionales</taxon>
        <taxon>Vibrionaceae</taxon>
        <taxon>Vibrio</taxon>
    </lineage>
</organism>
<dbReference type="GO" id="GO:0009236">
    <property type="term" value="P:cobalamin biosynthetic process"/>
    <property type="evidence" value="ECO:0007669"/>
    <property type="project" value="InterPro"/>
</dbReference>
<keyword evidence="3" id="KW-0456">Lyase</keyword>
<proteinExistence type="predicted"/>
<evidence type="ECO:0000259" key="1">
    <source>
        <dbReference type="Pfam" id="PF01890"/>
    </source>
</evidence>
<dbReference type="GO" id="GO:0016829">
    <property type="term" value="F:lyase activity"/>
    <property type="evidence" value="ECO:0007669"/>
    <property type="project" value="UniProtKB-KW"/>
</dbReference>
<protein>
    <submittedName>
        <fullName evidence="3">Cobalt-precorrin 5A acetaldehyde-lyase</fullName>
    </submittedName>
</protein>
<name>A0A2J8GMN9_VIBDI</name>
<dbReference type="Pfam" id="PF01890">
    <property type="entry name" value="CbiG_C"/>
    <property type="match status" value="1"/>
</dbReference>
<evidence type="ECO:0000259" key="2">
    <source>
        <dbReference type="Pfam" id="PF11760"/>
    </source>
</evidence>
<dbReference type="InterPro" id="IPR038029">
    <property type="entry name" value="GbiG_N_sf"/>
</dbReference>
<dbReference type="InterPro" id="IPR021744">
    <property type="entry name" value="CbiG_N"/>
</dbReference>
<dbReference type="EMBL" id="QLTR01000021">
    <property type="protein sequence ID" value="RAS60568.1"/>
    <property type="molecule type" value="Genomic_DNA"/>
</dbReference>
<dbReference type="PANTHER" id="PTHR37477:SF1">
    <property type="entry name" value="COBALT-PRECORRIN-5A HYDROLASE"/>
    <property type="match status" value="1"/>
</dbReference>
<dbReference type="Pfam" id="PF11760">
    <property type="entry name" value="CbiG_N"/>
    <property type="match status" value="1"/>
</dbReference>
<dbReference type="AlphaFoldDB" id="A0A2J8GMN9"/>
<evidence type="ECO:0000313" key="4">
    <source>
        <dbReference type="Proteomes" id="UP000248729"/>
    </source>
</evidence>
<reference evidence="3 4" key="1">
    <citation type="submission" date="2018-06" db="EMBL/GenBank/DDBJ databases">
        <title>Freshwater and sediment microbial communities from various areas in North America, analyzing microbe dynamics in response to fracking.</title>
        <authorList>
            <person name="Lamendella R."/>
        </authorList>
    </citation>
    <scope>NUCLEOTIDE SEQUENCE [LARGE SCALE GENOMIC DNA]</scope>
    <source>
        <strain evidence="3 4">99A</strain>
    </source>
</reference>
<accession>A0A2J8GMN9</accession>
<dbReference type="Proteomes" id="UP000248729">
    <property type="component" value="Unassembled WGS sequence"/>
</dbReference>
<dbReference type="SUPFAM" id="SSF159664">
    <property type="entry name" value="CobE/GbiG C-terminal domain-like"/>
    <property type="match status" value="1"/>
</dbReference>
<feature type="domain" description="CobE/GbiG C-terminal" evidence="1">
    <location>
        <begin position="236"/>
        <end position="350"/>
    </location>
</feature>
<dbReference type="Gene3D" id="3.40.50.11220">
    <property type="match status" value="1"/>
</dbReference>
<dbReference type="RefSeq" id="WP_102941973.1">
    <property type="nucleotide sequence ID" value="NZ_QLTR01000021.1"/>
</dbReference>
<sequence>MNTVRCESVSLFTLTPGGQQVANKLREHLPMECYCSEKYLQDGFKPFVDSFKNTLSQAFLRDSAIIVIGACGIVVRTIAPLLQDKFTDPAVLVIDEKGKHVISLLSGHVGGANELARYLSHLIDGTAVITTSTDVNQTCSFDLLAKQMCADTIDFRVATKTINQMLVSGKQVGIIVDPFLVNQLDFDIHSFDIRGLTIVDDETISQHSLDALIDVSMQSTRPNWSVPTFQLIPKRLVAGIGCRKGVEPDILKSLFNSQLQALNIHPKALSIIGSIDVKRNEDAIVNLAKSYDVPFEVFSADELNQCADRFPHSDFVAKTVGVGAVSQPAAWLLSNGSLLGDTIKQQGITITYGVLN</sequence>
<dbReference type="InterPro" id="IPR002750">
    <property type="entry name" value="CobE/GbiG_C"/>
</dbReference>
<dbReference type="InterPro" id="IPR052553">
    <property type="entry name" value="CbiG_hydrolase"/>
</dbReference>
<gene>
    <name evidence="3" type="ORF">DET48_12174</name>
</gene>
<comment type="caution">
    <text evidence="3">The sequence shown here is derived from an EMBL/GenBank/DDBJ whole genome shotgun (WGS) entry which is preliminary data.</text>
</comment>
<dbReference type="SUPFAM" id="SSF159672">
    <property type="entry name" value="CbiG N-terminal domain-like"/>
    <property type="match status" value="1"/>
</dbReference>
<evidence type="ECO:0000313" key="3">
    <source>
        <dbReference type="EMBL" id="RAS60568.1"/>
    </source>
</evidence>
<feature type="domain" description="Cobalamin synthesis G N-terminal" evidence="2">
    <location>
        <begin position="54"/>
        <end position="134"/>
    </location>
</feature>
<dbReference type="Gene3D" id="3.30.420.180">
    <property type="entry name" value="CobE/GbiG C-terminal domain"/>
    <property type="match status" value="1"/>
</dbReference>
<dbReference type="InterPro" id="IPR036518">
    <property type="entry name" value="CobE/GbiG_C_sf"/>
</dbReference>
<dbReference type="PANTHER" id="PTHR37477">
    <property type="entry name" value="COBALT-PRECORRIN-5A HYDROLASE"/>
    <property type="match status" value="1"/>
</dbReference>